<dbReference type="PANTHER" id="PTHR42877:SF4">
    <property type="entry name" value="FAD_NAD(P)-BINDING DOMAIN-CONTAINING PROTEIN-RELATED"/>
    <property type="match status" value="1"/>
</dbReference>
<accession>A0A4Z0BV19</accession>
<evidence type="ECO:0000313" key="4">
    <source>
        <dbReference type="EMBL" id="TFZ03167.1"/>
    </source>
</evidence>
<protein>
    <submittedName>
        <fullName evidence="4">NAD(P)/FAD-dependent oxidoreductase</fullName>
    </submittedName>
</protein>
<keyword evidence="5" id="KW-1185">Reference proteome</keyword>
<keyword evidence="1" id="KW-0285">Flavoprotein</keyword>
<name>A0A4Z0BV19_9BURK</name>
<dbReference type="InterPro" id="IPR051209">
    <property type="entry name" value="FAD-bind_Monooxygenase_sf"/>
</dbReference>
<dbReference type="GO" id="GO:0050660">
    <property type="term" value="F:flavin adenine dinucleotide binding"/>
    <property type="evidence" value="ECO:0007669"/>
    <property type="project" value="InterPro"/>
</dbReference>
<evidence type="ECO:0000256" key="3">
    <source>
        <dbReference type="ARBA" id="ARBA00023002"/>
    </source>
</evidence>
<dbReference type="InterPro" id="IPR020946">
    <property type="entry name" value="Flavin_mOase-like"/>
</dbReference>
<dbReference type="PANTHER" id="PTHR42877">
    <property type="entry name" value="L-ORNITHINE N(5)-MONOOXYGENASE-RELATED"/>
    <property type="match status" value="1"/>
</dbReference>
<reference evidence="4 5" key="1">
    <citation type="submission" date="2019-03" db="EMBL/GenBank/DDBJ databases">
        <title>Ramlibacter henchirensis DSM 14656, whole genome shotgun sequence.</title>
        <authorList>
            <person name="Zhang X."/>
            <person name="Feng G."/>
            <person name="Zhu H."/>
        </authorList>
    </citation>
    <scope>NUCLEOTIDE SEQUENCE [LARGE SCALE GENOMIC DNA]</scope>
    <source>
        <strain evidence="4 5">DSM 14656</strain>
    </source>
</reference>
<keyword evidence="3" id="KW-0560">Oxidoreductase</keyword>
<sequence length="490" mass="54961">MDITRKLKIAVIGGGASGIMTVIKLREIGQTDVQVFERASEIGGTWRDNRYPGIACDVPSHLYRFSFAPNPDWTHVCASGSEILDYLRRVYDDFDIQRHVVFNAEVKAATYDGGRWTLETTVGTRGPFDVVITAMGILRKPALPDVPGLDSFAGTMFHTLHWPAGLQLEGKRVGIIGTGSTATQIVSAIVSKTSKLSVFQRTAQWIMPLPNTPVSEEEKERFRRDPVLMQKRYDDLADDFNNKWAAAIVGQAPRVYAHIERTCRENLEQSVKDPVLREKLRPDYKVGCKRLVMSDSFYNAIQQPNAELVTDRIEAIEPNGVRTVDGRLHELDVLILATGFNAHATFEPMKIIGRNGLTLEDAWKDSAQAYLAVAIPGFPNFFMIGGPNSPIGNFSFLMTAERQCGYAIRMIQHMVVTGIKAVAPKADATREFNEAVRKQMGSTIWSSGCRSWYMDKKGNIASWPWTFQRFEDMMGMPELDHYEQFDEAHA</sequence>
<dbReference type="OrthoDB" id="9766402at2"/>
<dbReference type="Gene3D" id="3.50.50.60">
    <property type="entry name" value="FAD/NAD(P)-binding domain"/>
    <property type="match status" value="2"/>
</dbReference>
<dbReference type="EMBL" id="SMLM01000002">
    <property type="protein sequence ID" value="TFZ03167.1"/>
    <property type="molecule type" value="Genomic_DNA"/>
</dbReference>
<dbReference type="Pfam" id="PF00743">
    <property type="entry name" value="FMO-like"/>
    <property type="match status" value="1"/>
</dbReference>
<proteinExistence type="predicted"/>
<dbReference type="GO" id="GO:0004499">
    <property type="term" value="F:N,N-dimethylaniline monooxygenase activity"/>
    <property type="evidence" value="ECO:0007669"/>
    <property type="project" value="InterPro"/>
</dbReference>
<dbReference type="PRINTS" id="PR00411">
    <property type="entry name" value="PNDRDTASEI"/>
</dbReference>
<dbReference type="GO" id="GO:0050661">
    <property type="term" value="F:NADP binding"/>
    <property type="evidence" value="ECO:0007669"/>
    <property type="project" value="InterPro"/>
</dbReference>
<dbReference type="Proteomes" id="UP000298180">
    <property type="component" value="Unassembled WGS sequence"/>
</dbReference>
<keyword evidence="2" id="KW-0274">FAD</keyword>
<evidence type="ECO:0000256" key="1">
    <source>
        <dbReference type="ARBA" id="ARBA00022630"/>
    </source>
</evidence>
<dbReference type="InterPro" id="IPR036188">
    <property type="entry name" value="FAD/NAD-bd_sf"/>
</dbReference>
<evidence type="ECO:0000313" key="5">
    <source>
        <dbReference type="Proteomes" id="UP000298180"/>
    </source>
</evidence>
<organism evidence="4 5">
    <name type="scientific">Ramlibacter henchirensis</name>
    <dbReference type="NCBI Taxonomy" id="204072"/>
    <lineage>
        <taxon>Bacteria</taxon>
        <taxon>Pseudomonadati</taxon>
        <taxon>Pseudomonadota</taxon>
        <taxon>Betaproteobacteria</taxon>
        <taxon>Burkholderiales</taxon>
        <taxon>Comamonadaceae</taxon>
        <taxon>Ramlibacter</taxon>
    </lineage>
</organism>
<dbReference type="AlphaFoldDB" id="A0A4Z0BV19"/>
<dbReference type="SUPFAM" id="SSF51905">
    <property type="entry name" value="FAD/NAD(P)-binding domain"/>
    <property type="match status" value="2"/>
</dbReference>
<gene>
    <name evidence="4" type="ORF">EZ313_16680</name>
</gene>
<comment type="caution">
    <text evidence="4">The sequence shown here is derived from an EMBL/GenBank/DDBJ whole genome shotgun (WGS) entry which is preliminary data.</text>
</comment>
<evidence type="ECO:0000256" key="2">
    <source>
        <dbReference type="ARBA" id="ARBA00022827"/>
    </source>
</evidence>